<dbReference type="GeneID" id="78776712"/>
<dbReference type="AlphaFoldDB" id="A0A6A5GBQ3"/>
<evidence type="ECO:0000313" key="3">
    <source>
        <dbReference type="Proteomes" id="UP000483820"/>
    </source>
</evidence>
<proteinExistence type="predicted"/>
<organism evidence="2 3">
    <name type="scientific">Caenorhabditis remanei</name>
    <name type="common">Caenorhabditis vulgaris</name>
    <dbReference type="NCBI Taxonomy" id="31234"/>
    <lineage>
        <taxon>Eukaryota</taxon>
        <taxon>Metazoa</taxon>
        <taxon>Ecdysozoa</taxon>
        <taxon>Nematoda</taxon>
        <taxon>Chromadorea</taxon>
        <taxon>Rhabditida</taxon>
        <taxon>Rhabditina</taxon>
        <taxon>Rhabditomorpha</taxon>
        <taxon>Rhabditoidea</taxon>
        <taxon>Rhabditidae</taxon>
        <taxon>Peloderinae</taxon>
        <taxon>Caenorhabditis</taxon>
    </lineage>
</organism>
<dbReference type="EMBL" id="WUAV01000005">
    <property type="protein sequence ID" value="KAF1752164.1"/>
    <property type="molecule type" value="Genomic_DNA"/>
</dbReference>
<comment type="caution">
    <text evidence="2">The sequence shown here is derived from an EMBL/GenBank/DDBJ whole genome shotgun (WGS) entry which is preliminary data.</text>
</comment>
<evidence type="ECO:0000256" key="1">
    <source>
        <dbReference type="SAM" id="MobiDB-lite"/>
    </source>
</evidence>
<dbReference type="Proteomes" id="UP000483820">
    <property type="component" value="Chromosome V"/>
</dbReference>
<sequence length="122" mass="13750">MSVLDGVLRRWTNVVARDGDGEARNEDGDVLEHDDDENWGRVRSWKKEETSQGVGTGSRVTRRHSIMESTAQNGVFMPKKKGRSVKIEEGGPLEDNVEKRADARREAGYRRGDKEALKILGR</sequence>
<reference evidence="2 3" key="1">
    <citation type="submission" date="2019-12" db="EMBL/GenBank/DDBJ databases">
        <title>Chromosome-level assembly of the Caenorhabditis remanei genome.</title>
        <authorList>
            <person name="Teterina A.A."/>
            <person name="Willis J.H."/>
            <person name="Phillips P.C."/>
        </authorList>
    </citation>
    <scope>NUCLEOTIDE SEQUENCE [LARGE SCALE GENOMIC DNA]</scope>
    <source>
        <strain evidence="2 3">PX506</strain>
        <tissue evidence="2">Whole organism</tissue>
    </source>
</reference>
<dbReference type="CTD" id="78776712"/>
<evidence type="ECO:0000313" key="2">
    <source>
        <dbReference type="EMBL" id="KAF1752164.1"/>
    </source>
</evidence>
<name>A0A6A5GBQ3_CAERE</name>
<dbReference type="KEGG" id="crq:GCK72_018718"/>
<dbReference type="RefSeq" id="XP_053581623.1">
    <property type="nucleotide sequence ID" value="XM_053732710.1"/>
</dbReference>
<accession>A0A6A5GBQ3</accession>
<gene>
    <name evidence="2" type="ORF">GCK72_018718</name>
</gene>
<feature type="region of interest" description="Disordered" evidence="1">
    <location>
        <begin position="80"/>
        <end position="122"/>
    </location>
</feature>
<protein>
    <submittedName>
        <fullName evidence="2">Uncharacterized protein</fullName>
    </submittedName>
</protein>
<feature type="compositionally biased region" description="Basic and acidic residues" evidence="1">
    <location>
        <begin position="96"/>
        <end position="122"/>
    </location>
</feature>